<reference evidence="1" key="2">
    <citation type="journal article" date="2015" name="Fish Shellfish Immunol.">
        <title>Early steps in the European eel (Anguilla anguilla)-Vibrio vulnificus interaction in the gills: Role of the RtxA13 toxin.</title>
        <authorList>
            <person name="Callol A."/>
            <person name="Pajuelo D."/>
            <person name="Ebbesson L."/>
            <person name="Teles M."/>
            <person name="MacKenzie S."/>
            <person name="Amaro C."/>
        </authorList>
    </citation>
    <scope>NUCLEOTIDE SEQUENCE</scope>
</reference>
<protein>
    <submittedName>
        <fullName evidence="1">Uncharacterized protein</fullName>
    </submittedName>
</protein>
<evidence type="ECO:0000313" key="1">
    <source>
        <dbReference type="EMBL" id="JAH86855.1"/>
    </source>
</evidence>
<dbReference type="AlphaFoldDB" id="A0A0E9WBC6"/>
<accession>A0A0E9WBC6</accession>
<proteinExistence type="predicted"/>
<organism evidence="1">
    <name type="scientific">Anguilla anguilla</name>
    <name type="common">European freshwater eel</name>
    <name type="synonym">Muraena anguilla</name>
    <dbReference type="NCBI Taxonomy" id="7936"/>
    <lineage>
        <taxon>Eukaryota</taxon>
        <taxon>Metazoa</taxon>
        <taxon>Chordata</taxon>
        <taxon>Craniata</taxon>
        <taxon>Vertebrata</taxon>
        <taxon>Euteleostomi</taxon>
        <taxon>Actinopterygii</taxon>
        <taxon>Neopterygii</taxon>
        <taxon>Teleostei</taxon>
        <taxon>Anguilliformes</taxon>
        <taxon>Anguillidae</taxon>
        <taxon>Anguilla</taxon>
    </lineage>
</organism>
<reference evidence="1" key="1">
    <citation type="submission" date="2014-11" db="EMBL/GenBank/DDBJ databases">
        <authorList>
            <person name="Amaro Gonzalez C."/>
        </authorList>
    </citation>
    <scope>NUCLEOTIDE SEQUENCE</scope>
</reference>
<sequence>MPFWLRWKLNEQKKIPDKRRLAAGMAYSVNQKTMM</sequence>
<name>A0A0E9WBC6_ANGAN</name>
<dbReference type="EMBL" id="GBXM01021722">
    <property type="protein sequence ID" value="JAH86855.1"/>
    <property type="molecule type" value="Transcribed_RNA"/>
</dbReference>